<dbReference type="EMBL" id="QPMM01000010">
    <property type="protein sequence ID" value="RFS20685.1"/>
    <property type="molecule type" value="Genomic_DNA"/>
</dbReference>
<dbReference type="AlphaFoldDB" id="A0A3E1Y6X0"/>
<accession>A0A3E1Y6X0</accession>
<dbReference type="Proteomes" id="UP000260644">
    <property type="component" value="Unassembled WGS sequence"/>
</dbReference>
<evidence type="ECO:0000256" key="3">
    <source>
        <dbReference type="ARBA" id="ARBA00022729"/>
    </source>
</evidence>
<dbReference type="Gene3D" id="1.25.40.390">
    <property type="match status" value="1"/>
</dbReference>
<keyword evidence="9" id="KW-1185">Reference proteome</keyword>
<comment type="caution">
    <text evidence="8">The sequence shown here is derived from an EMBL/GenBank/DDBJ whole genome shotgun (WGS) entry which is preliminary data.</text>
</comment>
<dbReference type="Pfam" id="PF07980">
    <property type="entry name" value="SusD_RagB"/>
    <property type="match status" value="1"/>
</dbReference>
<evidence type="ECO:0000313" key="8">
    <source>
        <dbReference type="EMBL" id="RFS20685.1"/>
    </source>
</evidence>
<name>A0A3E1Y6X0_9BACT</name>
<evidence type="ECO:0000256" key="1">
    <source>
        <dbReference type="ARBA" id="ARBA00004442"/>
    </source>
</evidence>
<feature type="domain" description="SusD-like N-terminal" evidence="7">
    <location>
        <begin position="20"/>
        <end position="232"/>
    </location>
</feature>
<comment type="subcellular location">
    <subcellularLocation>
        <location evidence="1">Cell outer membrane</location>
    </subcellularLocation>
</comment>
<organism evidence="8 9">
    <name type="scientific">Chitinophaga silvatica</name>
    <dbReference type="NCBI Taxonomy" id="2282649"/>
    <lineage>
        <taxon>Bacteria</taxon>
        <taxon>Pseudomonadati</taxon>
        <taxon>Bacteroidota</taxon>
        <taxon>Chitinophagia</taxon>
        <taxon>Chitinophagales</taxon>
        <taxon>Chitinophagaceae</taxon>
        <taxon>Chitinophaga</taxon>
    </lineage>
</organism>
<proteinExistence type="inferred from homology"/>
<protein>
    <submittedName>
        <fullName evidence="8">RagB/SusD family nutrient uptake outer membrane protein</fullName>
    </submittedName>
</protein>
<keyword evidence="3" id="KW-0732">Signal</keyword>
<dbReference type="InterPro" id="IPR011990">
    <property type="entry name" value="TPR-like_helical_dom_sf"/>
</dbReference>
<evidence type="ECO:0000259" key="6">
    <source>
        <dbReference type="Pfam" id="PF07980"/>
    </source>
</evidence>
<reference evidence="8 9" key="1">
    <citation type="submission" date="2018-07" db="EMBL/GenBank/DDBJ databases">
        <title>Chitinophaga K2CV101002-2 sp. nov., isolated from a monsoon evergreen broad-leaved forest soil.</title>
        <authorList>
            <person name="Lv Y."/>
        </authorList>
    </citation>
    <scope>NUCLEOTIDE SEQUENCE [LARGE SCALE GENOMIC DNA]</scope>
    <source>
        <strain evidence="8 9">GDMCC 1.1288</strain>
    </source>
</reference>
<sequence>MRSKVLLLIFISLSFASCKKWLDVKPTAQMSESELFSNEQGFRDVMRGVYTKAAQRKLYGEMLTVSLMDVLARRYDNVLTNTFHDFYPAATFNYSETSMQTNISAIWSEMYGGIAQLNLLLKHIDGAKQLFASEQSFQRLKGEALGMRAFLHFDLLRMFAASYTADANAKAIPYVKDFSVKPSASLTTTQVIDNCISDLKSAEEVLKNDSTTGDSYNFSLWAIRATMARVYLYKGDASNALSYADKVISSTLFRFVSAAEINASKPFRVLPSECIFSLYSYDLNATSDTYFTPTANGATLPNYHYLFLTEAKLNSIYETNVQGYGADPRVKLWWELEAGSTTRFLAKFRKVDNVIQYRMPVIRLSEMYLIAAEAATDVATAKKYLDGFRVTGRYLPAFTGTTIEDVNAVIAKEYAKEYFGEGQLFYYYKRKNITIPGAGISGNALFVFPMPQNEIEFR</sequence>
<feature type="domain" description="RagB/SusD" evidence="6">
    <location>
        <begin position="355"/>
        <end position="430"/>
    </location>
</feature>
<dbReference type="PROSITE" id="PS51257">
    <property type="entry name" value="PROKAR_LIPOPROTEIN"/>
    <property type="match status" value="1"/>
</dbReference>
<dbReference type="InterPro" id="IPR012944">
    <property type="entry name" value="SusD_RagB_dom"/>
</dbReference>
<evidence type="ECO:0000256" key="5">
    <source>
        <dbReference type="ARBA" id="ARBA00023237"/>
    </source>
</evidence>
<dbReference type="Pfam" id="PF14322">
    <property type="entry name" value="SusD-like_3"/>
    <property type="match status" value="1"/>
</dbReference>
<evidence type="ECO:0000256" key="2">
    <source>
        <dbReference type="ARBA" id="ARBA00006275"/>
    </source>
</evidence>
<dbReference type="InterPro" id="IPR033985">
    <property type="entry name" value="SusD-like_N"/>
</dbReference>
<comment type="similarity">
    <text evidence="2">Belongs to the SusD family.</text>
</comment>
<dbReference type="SUPFAM" id="SSF48452">
    <property type="entry name" value="TPR-like"/>
    <property type="match status" value="1"/>
</dbReference>
<evidence type="ECO:0000313" key="9">
    <source>
        <dbReference type="Proteomes" id="UP000260644"/>
    </source>
</evidence>
<keyword evidence="5" id="KW-0998">Cell outer membrane</keyword>
<gene>
    <name evidence="8" type="ORF">DVR12_19185</name>
</gene>
<evidence type="ECO:0000256" key="4">
    <source>
        <dbReference type="ARBA" id="ARBA00023136"/>
    </source>
</evidence>
<dbReference type="OrthoDB" id="1097962at2"/>
<keyword evidence="4" id="KW-0472">Membrane</keyword>
<evidence type="ECO:0000259" key="7">
    <source>
        <dbReference type="Pfam" id="PF14322"/>
    </source>
</evidence>
<dbReference type="RefSeq" id="WP_116977403.1">
    <property type="nucleotide sequence ID" value="NZ_QPMM01000010.1"/>
</dbReference>